<dbReference type="Proteomes" id="UP000326505">
    <property type="component" value="Chromosome"/>
</dbReference>
<feature type="transmembrane region" description="Helical" evidence="1">
    <location>
        <begin position="124"/>
        <end position="145"/>
    </location>
</feature>
<feature type="transmembrane region" description="Helical" evidence="1">
    <location>
        <begin position="92"/>
        <end position="112"/>
    </location>
</feature>
<protein>
    <submittedName>
        <fullName evidence="4">DUF1648 domain-containing protein</fullName>
    </submittedName>
    <submittedName>
        <fullName evidence="3">Peptidoglycan/LPS O-acetylase OafA/YrhL</fullName>
    </submittedName>
</protein>
<name>A0A5P2X7X7_STRST</name>
<organism evidence="4 5">
    <name type="scientific">Streptomyces spectabilis</name>
    <dbReference type="NCBI Taxonomy" id="68270"/>
    <lineage>
        <taxon>Bacteria</taxon>
        <taxon>Bacillati</taxon>
        <taxon>Actinomycetota</taxon>
        <taxon>Actinomycetes</taxon>
        <taxon>Kitasatosporales</taxon>
        <taxon>Streptomycetaceae</taxon>
        <taxon>Streptomyces</taxon>
    </lineage>
</organism>
<feature type="transmembrane region" description="Helical" evidence="1">
    <location>
        <begin position="60"/>
        <end position="80"/>
    </location>
</feature>
<feature type="domain" description="DUF1648" evidence="2">
    <location>
        <begin position="25"/>
        <end position="69"/>
    </location>
</feature>
<keyword evidence="6" id="KW-1185">Reference proteome</keyword>
<dbReference type="InterPro" id="IPR012867">
    <property type="entry name" value="DUF1648"/>
</dbReference>
<dbReference type="EMBL" id="JACHJD010000010">
    <property type="protein sequence ID" value="MBB5106824.1"/>
    <property type="molecule type" value="Genomic_DNA"/>
</dbReference>
<evidence type="ECO:0000313" key="4">
    <source>
        <dbReference type="EMBL" id="QEV60548.1"/>
    </source>
</evidence>
<gene>
    <name evidence="4" type="ORF">CP982_18970</name>
    <name evidence="3" type="ORF">FHS40_005937</name>
</gene>
<reference evidence="3 6" key="2">
    <citation type="submission" date="2020-08" db="EMBL/GenBank/DDBJ databases">
        <title>Genomic Encyclopedia of Type Strains, Phase III (KMG-III): the genomes of soil and plant-associated and newly described type strains.</title>
        <authorList>
            <person name="Whitman W."/>
        </authorList>
    </citation>
    <scope>NUCLEOTIDE SEQUENCE [LARGE SCALE GENOMIC DNA]</scope>
    <source>
        <strain evidence="3 6">CECT 3146</strain>
    </source>
</reference>
<sequence>MGGAGADRRSGRRTWGALGASAATLVLLVALPLAAAHRLPDRLATHWSAGSARPDDSMPLWAATLFPALVWAVVAGGALLAGRRADAWRTPVLLPLGVALVGAQASIVRANVDHEDWRDATSATGWGVAVAVAAVAAAGLGVLLARRRHPDAPPPRGAAPRAELAPGERVAWRSRTSSPWMHVLAAVFGVVAVVAAVVTAAGLTDPLWPLAVPLALVAVTCLACASVEAAVTDDGLRVTFGPLGRPVRRWAPETIEIAYAEHRTPGQVGGWGYRLSGLGTTVMLRAGECLVIRAKGKAFAVSVDDAERGAALLNALGARRAPDTHHP</sequence>
<evidence type="ECO:0000259" key="2">
    <source>
        <dbReference type="Pfam" id="PF07853"/>
    </source>
</evidence>
<accession>A0A5P2X7X7</accession>
<dbReference type="Proteomes" id="UP000549009">
    <property type="component" value="Unassembled WGS sequence"/>
</dbReference>
<dbReference type="OrthoDB" id="4303577at2"/>
<keyword evidence="1" id="KW-1133">Transmembrane helix</keyword>
<proteinExistence type="predicted"/>
<evidence type="ECO:0000256" key="1">
    <source>
        <dbReference type="SAM" id="Phobius"/>
    </source>
</evidence>
<dbReference type="RefSeq" id="WP_150511635.1">
    <property type="nucleotide sequence ID" value="NZ_BMSQ01000018.1"/>
</dbReference>
<evidence type="ECO:0000313" key="5">
    <source>
        <dbReference type="Proteomes" id="UP000326505"/>
    </source>
</evidence>
<keyword evidence="1" id="KW-0472">Membrane</keyword>
<dbReference type="AlphaFoldDB" id="A0A5P2X7X7"/>
<dbReference type="EMBL" id="CP023690">
    <property type="protein sequence ID" value="QEV60548.1"/>
    <property type="molecule type" value="Genomic_DNA"/>
</dbReference>
<dbReference type="Pfam" id="PF07853">
    <property type="entry name" value="DUF1648"/>
    <property type="match status" value="1"/>
</dbReference>
<reference evidence="4 5" key="1">
    <citation type="submission" date="2017-09" db="EMBL/GenBank/DDBJ databases">
        <authorList>
            <person name="Lee N."/>
            <person name="Cho B.-K."/>
        </authorList>
    </citation>
    <scope>NUCLEOTIDE SEQUENCE [LARGE SCALE GENOMIC DNA]</scope>
    <source>
        <strain evidence="4 5">ATCC 27465</strain>
    </source>
</reference>
<evidence type="ECO:0000313" key="6">
    <source>
        <dbReference type="Proteomes" id="UP000549009"/>
    </source>
</evidence>
<keyword evidence="1" id="KW-0812">Transmembrane</keyword>
<feature type="transmembrane region" description="Helical" evidence="1">
    <location>
        <begin position="183"/>
        <end position="204"/>
    </location>
</feature>
<dbReference type="KEGG" id="sspb:CP982_18970"/>
<feature type="transmembrane region" description="Helical" evidence="1">
    <location>
        <begin position="210"/>
        <end position="231"/>
    </location>
</feature>
<evidence type="ECO:0000313" key="3">
    <source>
        <dbReference type="EMBL" id="MBB5106824.1"/>
    </source>
</evidence>